<dbReference type="Gene3D" id="3.40.640.10">
    <property type="entry name" value="Type I PLP-dependent aspartate aminotransferase-like (Major domain)"/>
    <property type="match status" value="1"/>
</dbReference>
<sequence length="382" mass="40493">MASDPAHRDSADPRRPDVDLGHHGDAEVGPGLLDFAVNVRLSRPPQWLADRIKASVADLAAYPSTEAARRAIAAAHDVDLANVLPTNGAAEAFSLVAQGIPAVRPLVVHPQFTEPEAALRAAGRRVERALLGPADGFRMRSLPEEADLVIIGNPTNPTGVLHPREALLKVRRPGRTLVIDEAFMDAVPGEIESLLAPGADLTGVLVIRSLTKTWGLAGLRAGYVVGDPALIATLARHQPPWSVSTPAAVAIEACLSADARAEAAAAAATIAADRDYLVTGLRRCGLRPQPSEAPFVLVESRRHERLREALRDKGIAVRRGDTFPGLGPQWVRIAVRDRATTDRLLDALAAIRDETDGEPDNDAADASQEVACATDFASQSAP</sequence>
<evidence type="ECO:0000313" key="7">
    <source>
        <dbReference type="Proteomes" id="UP000744769"/>
    </source>
</evidence>
<evidence type="ECO:0000259" key="5">
    <source>
        <dbReference type="Pfam" id="PF00155"/>
    </source>
</evidence>
<dbReference type="NCBIfam" id="NF005915">
    <property type="entry name" value="PRK07908.1"/>
    <property type="match status" value="1"/>
</dbReference>
<keyword evidence="3" id="KW-0808">Transferase</keyword>
<feature type="domain" description="Aminotransferase class I/classII large" evidence="5">
    <location>
        <begin position="44"/>
        <end position="348"/>
    </location>
</feature>
<dbReference type="Gene3D" id="3.90.1150.10">
    <property type="entry name" value="Aspartate Aminotransferase, domain 1"/>
    <property type="match status" value="1"/>
</dbReference>
<evidence type="ECO:0000313" key="6">
    <source>
        <dbReference type="EMBL" id="NHN54683.1"/>
    </source>
</evidence>
<dbReference type="InterPro" id="IPR004838">
    <property type="entry name" value="NHTrfase_class1_PyrdxlP-BS"/>
</dbReference>
<keyword evidence="6" id="KW-0456">Lyase</keyword>
<dbReference type="EC" id="2.6.1.-" evidence="3"/>
<dbReference type="InterPro" id="IPR015422">
    <property type="entry name" value="PyrdxlP-dep_Trfase_small"/>
</dbReference>
<keyword evidence="3" id="KW-0032">Aminotransferase</keyword>
<dbReference type="InterPro" id="IPR015421">
    <property type="entry name" value="PyrdxlP-dep_Trfase_major"/>
</dbReference>
<dbReference type="AlphaFoldDB" id="A0A967AXR5"/>
<name>A0A967AXR5_9MICO</name>
<dbReference type="GO" id="GO:0030170">
    <property type="term" value="F:pyridoxal phosphate binding"/>
    <property type="evidence" value="ECO:0007669"/>
    <property type="project" value="InterPro"/>
</dbReference>
<dbReference type="InterPro" id="IPR004839">
    <property type="entry name" value="Aminotransferase_I/II_large"/>
</dbReference>
<dbReference type="CDD" id="cd00609">
    <property type="entry name" value="AAT_like"/>
    <property type="match status" value="1"/>
</dbReference>
<proteinExistence type="inferred from homology"/>
<dbReference type="RefSeq" id="WP_166192781.1">
    <property type="nucleotide sequence ID" value="NZ_JAAOIV010000002.1"/>
</dbReference>
<dbReference type="PANTHER" id="PTHR42885:SF1">
    <property type="entry name" value="THREONINE-PHOSPHATE DECARBOXYLASE"/>
    <property type="match status" value="1"/>
</dbReference>
<comment type="caution">
    <text evidence="6">The sequence shown here is derived from an EMBL/GenBank/DDBJ whole genome shotgun (WGS) entry which is preliminary data.</text>
</comment>
<protein>
    <recommendedName>
        <fullName evidence="3">Aminotransferase</fullName>
        <ecNumber evidence="3">2.6.1.-</ecNumber>
    </recommendedName>
</protein>
<dbReference type="Pfam" id="PF00155">
    <property type="entry name" value="Aminotran_1_2"/>
    <property type="match status" value="1"/>
</dbReference>
<comment type="cofactor">
    <cofactor evidence="1 3">
        <name>pyridoxal 5'-phosphate</name>
        <dbReference type="ChEBI" id="CHEBI:597326"/>
    </cofactor>
</comment>
<dbReference type="Proteomes" id="UP000744769">
    <property type="component" value="Unassembled WGS sequence"/>
</dbReference>
<keyword evidence="7" id="KW-1185">Reference proteome</keyword>
<dbReference type="PROSITE" id="PS00105">
    <property type="entry name" value="AA_TRANSFER_CLASS_1"/>
    <property type="match status" value="1"/>
</dbReference>
<evidence type="ECO:0000256" key="2">
    <source>
        <dbReference type="ARBA" id="ARBA00022898"/>
    </source>
</evidence>
<keyword evidence="2" id="KW-0663">Pyridoxal phosphate</keyword>
<dbReference type="InterPro" id="IPR015424">
    <property type="entry name" value="PyrdxlP-dep_Trfase"/>
</dbReference>
<dbReference type="GO" id="GO:0016829">
    <property type="term" value="F:lyase activity"/>
    <property type="evidence" value="ECO:0007669"/>
    <property type="project" value="UniProtKB-KW"/>
</dbReference>
<gene>
    <name evidence="6" type="ORF">G9U51_02665</name>
</gene>
<reference evidence="6" key="1">
    <citation type="submission" date="2020-03" db="EMBL/GenBank/DDBJ databases">
        <title>Draft sequencing of Calidifontibacter sp. DB0510.</title>
        <authorList>
            <person name="Kim D.-U."/>
        </authorList>
    </citation>
    <scope>NUCLEOTIDE SEQUENCE</scope>
    <source>
        <strain evidence="6">DB0510</strain>
    </source>
</reference>
<dbReference type="GO" id="GO:0008483">
    <property type="term" value="F:transaminase activity"/>
    <property type="evidence" value="ECO:0007669"/>
    <property type="project" value="UniProtKB-KW"/>
</dbReference>
<feature type="region of interest" description="Disordered" evidence="4">
    <location>
        <begin position="1"/>
        <end position="24"/>
    </location>
</feature>
<comment type="similarity">
    <text evidence="3">Belongs to the class-I pyridoxal-phosphate-dependent aminotransferase family.</text>
</comment>
<organism evidence="6 7">
    <name type="scientific">Metallococcus carri</name>
    <dbReference type="NCBI Taxonomy" id="1656884"/>
    <lineage>
        <taxon>Bacteria</taxon>
        <taxon>Bacillati</taxon>
        <taxon>Actinomycetota</taxon>
        <taxon>Actinomycetes</taxon>
        <taxon>Micrococcales</taxon>
        <taxon>Dermacoccaceae</taxon>
        <taxon>Metallococcus</taxon>
    </lineage>
</organism>
<accession>A0A967AXR5</accession>
<dbReference type="EMBL" id="JAAOIV010000002">
    <property type="protein sequence ID" value="NHN54683.1"/>
    <property type="molecule type" value="Genomic_DNA"/>
</dbReference>
<evidence type="ECO:0000256" key="4">
    <source>
        <dbReference type="SAM" id="MobiDB-lite"/>
    </source>
</evidence>
<dbReference type="SUPFAM" id="SSF53383">
    <property type="entry name" value="PLP-dependent transferases"/>
    <property type="match status" value="1"/>
</dbReference>
<dbReference type="PANTHER" id="PTHR42885">
    <property type="entry name" value="HISTIDINOL-PHOSPHATE AMINOTRANSFERASE-RELATED"/>
    <property type="match status" value="1"/>
</dbReference>
<evidence type="ECO:0000256" key="1">
    <source>
        <dbReference type="ARBA" id="ARBA00001933"/>
    </source>
</evidence>
<evidence type="ECO:0000256" key="3">
    <source>
        <dbReference type="RuleBase" id="RU000481"/>
    </source>
</evidence>